<dbReference type="PANTHER" id="PTHR48011:SF18">
    <property type="entry name" value="MITOGEN-ACTIVATED PROTEIN KINASE KINASE KINASE 19-RELATED"/>
    <property type="match status" value="1"/>
</dbReference>
<organism evidence="1 2">
    <name type="scientific">Olea europaea subsp. europaea</name>
    <dbReference type="NCBI Taxonomy" id="158383"/>
    <lineage>
        <taxon>Eukaryota</taxon>
        <taxon>Viridiplantae</taxon>
        <taxon>Streptophyta</taxon>
        <taxon>Embryophyta</taxon>
        <taxon>Tracheophyta</taxon>
        <taxon>Spermatophyta</taxon>
        <taxon>Magnoliopsida</taxon>
        <taxon>eudicotyledons</taxon>
        <taxon>Gunneridae</taxon>
        <taxon>Pentapetalae</taxon>
        <taxon>asterids</taxon>
        <taxon>lamiids</taxon>
        <taxon>Lamiales</taxon>
        <taxon>Oleaceae</taxon>
        <taxon>Oleeae</taxon>
        <taxon>Olea</taxon>
    </lineage>
</organism>
<dbReference type="InterPro" id="IPR011009">
    <property type="entry name" value="Kinase-like_dom_sf"/>
</dbReference>
<dbReference type="InterPro" id="IPR052751">
    <property type="entry name" value="Plant_MAPKKK"/>
</dbReference>
<comment type="caution">
    <text evidence="1">The sequence shown here is derived from an EMBL/GenBank/DDBJ whole genome shotgun (WGS) entry which is preliminary data.</text>
</comment>
<protein>
    <submittedName>
        <fullName evidence="1">Uncharacterized protein</fullName>
    </submittedName>
</protein>
<dbReference type="AlphaFoldDB" id="A0A8S0PFD3"/>
<dbReference type="Gene3D" id="1.10.510.10">
    <property type="entry name" value="Transferase(Phosphotransferase) domain 1"/>
    <property type="match status" value="1"/>
</dbReference>
<keyword evidence="2" id="KW-1185">Reference proteome</keyword>
<dbReference type="Gramene" id="OE9A054506T1">
    <property type="protein sequence ID" value="OE9A054506C1"/>
    <property type="gene ID" value="OE9A054506"/>
</dbReference>
<dbReference type="PANTHER" id="PTHR48011">
    <property type="entry name" value="CCR4-NOT TRANSCRIPTIONAL COMPLEX SUBUNIT CAF120-RELATED"/>
    <property type="match status" value="1"/>
</dbReference>
<evidence type="ECO:0000313" key="1">
    <source>
        <dbReference type="EMBL" id="CAA2946974.1"/>
    </source>
</evidence>
<dbReference type="EMBL" id="CACTIH010000065">
    <property type="protein sequence ID" value="CAA2946974.1"/>
    <property type="molecule type" value="Genomic_DNA"/>
</dbReference>
<evidence type="ECO:0000313" key="2">
    <source>
        <dbReference type="Proteomes" id="UP000594638"/>
    </source>
</evidence>
<accession>A0A8S0PFD3</accession>
<dbReference type="Proteomes" id="UP000594638">
    <property type="component" value="Unassembled WGS sequence"/>
</dbReference>
<dbReference type="OrthoDB" id="8693905at2759"/>
<proteinExistence type="predicted"/>
<sequence>MRIGVRGEVPELPENLSSKGKDFLGKCFANDPSKRWTAEMLLNHPFVDDQDFDNTVTLKERHDEDKASTSPRCPFGFPDWTFTSFPSPEYSSESGSWFCKEVNLTTGSMSIPPVERL</sequence>
<gene>
    <name evidence="1" type="ORF">OLEA9_A054506</name>
</gene>
<dbReference type="GO" id="GO:0007165">
    <property type="term" value="P:signal transduction"/>
    <property type="evidence" value="ECO:0007669"/>
    <property type="project" value="TreeGrafter"/>
</dbReference>
<dbReference type="SUPFAM" id="SSF56112">
    <property type="entry name" value="Protein kinase-like (PK-like)"/>
    <property type="match status" value="1"/>
</dbReference>
<reference evidence="1 2" key="1">
    <citation type="submission" date="2019-12" db="EMBL/GenBank/DDBJ databases">
        <authorList>
            <person name="Alioto T."/>
            <person name="Alioto T."/>
            <person name="Gomez Garrido J."/>
        </authorList>
    </citation>
    <scope>NUCLEOTIDE SEQUENCE [LARGE SCALE GENOMIC DNA]</scope>
</reference>
<dbReference type="GO" id="GO:0004672">
    <property type="term" value="F:protein kinase activity"/>
    <property type="evidence" value="ECO:0007669"/>
    <property type="project" value="TreeGrafter"/>
</dbReference>
<name>A0A8S0PFD3_OLEEU</name>